<feature type="binding site" evidence="15">
    <location>
        <position position="112"/>
    </location>
    <ligand>
        <name>DNA</name>
        <dbReference type="ChEBI" id="CHEBI:16991"/>
    </ligand>
</feature>
<dbReference type="FunFam" id="1.10.8.50:FF:000003">
    <property type="entry name" value="Formamidopyrimidine-DNA glycosylase"/>
    <property type="match status" value="1"/>
</dbReference>
<feature type="active site" description="Schiff-base intermediate with DNA" evidence="15">
    <location>
        <position position="2"/>
    </location>
</feature>
<dbReference type="InterPro" id="IPR015886">
    <property type="entry name" value="H2TH_FPG"/>
</dbReference>
<comment type="cofactor">
    <cofactor evidence="15">
        <name>Zn(2+)</name>
        <dbReference type="ChEBI" id="CHEBI:29105"/>
    </cofactor>
    <text evidence="15">Binds 1 zinc ion per subunit.</text>
</comment>
<evidence type="ECO:0000259" key="17">
    <source>
        <dbReference type="PROSITE" id="PS51068"/>
    </source>
</evidence>
<sequence>MPELPEVEVVRRGLNQTISKTVITDVDVFWNRMITPPFSSEKFKEVLIGEQIHTVERRGKYLIFLLDHWAMISHLRMEGKFEVSKADEPLKKHTHVVFHLNDNRQLRYLDVRKFGRFALVPIDKQDEYGPIQKLGPEPTPETFKILDFQNRLSKTSRAIKTVILDQQVVAGVGNIYADESLFEAKINPQKPANKLNEEETKHLHEAIIDVIGRAVQAGGSTIRSYKNTFGEEGHFQVLLNVYGKKNEACPRCGTPIEKIKVGQRGTHFCPNCQIYIDDDKKGAL</sequence>
<dbReference type="InterPro" id="IPR000214">
    <property type="entry name" value="Znf_DNA_glyclase/AP_lyase"/>
</dbReference>
<dbReference type="RefSeq" id="WP_126112429.1">
    <property type="nucleotide sequence ID" value="NZ_CP034465.1"/>
</dbReference>
<dbReference type="Pfam" id="PF06827">
    <property type="entry name" value="zf-FPG_IleRS"/>
    <property type="match status" value="1"/>
</dbReference>
<dbReference type="OrthoDB" id="9800855at2"/>
<proteinExistence type="inferred from homology"/>
<dbReference type="PANTHER" id="PTHR22993">
    <property type="entry name" value="FORMAMIDOPYRIMIDINE-DNA GLYCOSYLASE"/>
    <property type="match status" value="1"/>
</dbReference>
<dbReference type="EC" id="3.2.2.23" evidence="15"/>
<dbReference type="Proteomes" id="UP000273326">
    <property type="component" value="Chromosome"/>
</dbReference>
<feature type="active site" description="Proton donor; for beta-elimination activity" evidence="15">
    <location>
        <position position="60"/>
    </location>
</feature>
<dbReference type="Pfam" id="PF01149">
    <property type="entry name" value="Fapy_DNA_glyco"/>
    <property type="match status" value="1"/>
</dbReference>
<evidence type="ECO:0000256" key="10">
    <source>
        <dbReference type="ARBA" id="ARBA00023204"/>
    </source>
</evidence>
<keyword evidence="10 15" id="KW-0234">DNA repair</keyword>
<name>A0A3S9HEE6_9LACT</name>
<feature type="binding site" evidence="15">
    <location>
        <position position="93"/>
    </location>
    <ligand>
        <name>DNA</name>
        <dbReference type="ChEBI" id="CHEBI:16991"/>
    </ligand>
</feature>
<dbReference type="EC" id="4.2.99.18" evidence="15"/>
<dbReference type="KEGG" id="jeh:EJN90_10480"/>
<comment type="similarity">
    <text evidence="2 15">Belongs to the FPG family.</text>
</comment>
<dbReference type="InterPro" id="IPR010663">
    <property type="entry name" value="Znf_FPG/IleRS"/>
</dbReference>
<dbReference type="PROSITE" id="PS51066">
    <property type="entry name" value="ZF_FPG_2"/>
    <property type="match status" value="1"/>
</dbReference>
<dbReference type="InterPro" id="IPR035937">
    <property type="entry name" value="FPG_N"/>
</dbReference>
<dbReference type="InterPro" id="IPR020629">
    <property type="entry name" value="FPG_Glyclase"/>
</dbReference>
<dbReference type="NCBIfam" id="TIGR00577">
    <property type="entry name" value="fpg"/>
    <property type="match status" value="1"/>
</dbReference>
<dbReference type="SUPFAM" id="SSF81624">
    <property type="entry name" value="N-terminal domain of MutM-like DNA repair proteins"/>
    <property type="match status" value="1"/>
</dbReference>
<dbReference type="SMART" id="SM00898">
    <property type="entry name" value="Fapy_DNA_glyco"/>
    <property type="match status" value="1"/>
</dbReference>
<dbReference type="PANTHER" id="PTHR22993:SF9">
    <property type="entry name" value="FORMAMIDOPYRIMIDINE-DNA GLYCOSYLASE"/>
    <property type="match status" value="1"/>
</dbReference>
<dbReference type="Gene3D" id="1.10.8.50">
    <property type="match status" value="1"/>
</dbReference>
<evidence type="ECO:0000256" key="9">
    <source>
        <dbReference type="ARBA" id="ARBA00023125"/>
    </source>
</evidence>
<keyword evidence="13 15" id="KW-0326">Glycosidase</keyword>
<keyword evidence="6 15" id="KW-0863">Zinc-finger</keyword>
<evidence type="ECO:0000256" key="7">
    <source>
        <dbReference type="ARBA" id="ARBA00022801"/>
    </source>
</evidence>
<comment type="subunit">
    <text evidence="3 15">Monomer.</text>
</comment>
<feature type="active site" description="Proton donor" evidence="15">
    <location>
        <position position="3"/>
    </location>
</feature>
<evidence type="ECO:0000256" key="2">
    <source>
        <dbReference type="ARBA" id="ARBA00009409"/>
    </source>
</evidence>
<dbReference type="InterPro" id="IPR012319">
    <property type="entry name" value="FPG_cat"/>
</dbReference>
<dbReference type="AlphaFoldDB" id="A0A3S9HEE6"/>
<evidence type="ECO:0000256" key="14">
    <source>
        <dbReference type="ARBA" id="ARBA00044632"/>
    </source>
</evidence>
<feature type="domain" description="Formamidopyrimidine-DNA glycosylase catalytic" evidence="17">
    <location>
        <begin position="2"/>
        <end position="115"/>
    </location>
</feature>
<evidence type="ECO:0000256" key="8">
    <source>
        <dbReference type="ARBA" id="ARBA00022833"/>
    </source>
</evidence>
<feature type="domain" description="FPG-type" evidence="16">
    <location>
        <begin position="240"/>
        <end position="274"/>
    </location>
</feature>
<dbReference type="SUPFAM" id="SSF57716">
    <property type="entry name" value="Glucocorticoid receptor-like (DNA-binding domain)"/>
    <property type="match status" value="1"/>
</dbReference>
<dbReference type="Pfam" id="PF06831">
    <property type="entry name" value="H2TH"/>
    <property type="match status" value="1"/>
</dbReference>
<dbReference type="GO" id="GO:0140078">
    <property type="term" value="F:class I DNA-(apurinic or apyrimidinic site) endonuclease activity"/>
    <property type="evidence" value="ECO:0007669"/>
    <property type="project" value="UniProtKB-EC"/>
</dbReference>
<keyword evidence="11 15" id="KW-0456">Lyase</keyword>
<comment type="caution">
    <text evidence="15">Lacks conserved residue(s) required for the propagation of feature annotation.</text>
</comment>
<evidence type="ECO:0000259" key="16">
    <source>
        <dbReference type="PROSITE" id="PS51066"/>
    </source>
</evidence>
<keyword evidence="5 15" id="KW-0227">DNA damage</keyword>
<evidence type="ECO:0000256" key="4">
    <source>
        <dbReference type="ARBA" id="ARBA00022723"/>
    </source>
</evidence>
<dbReference type="PROSITE" id="PS01242">
    <property type="entry name" value="ZF_FPG_1"/>
    <property type="match status" value="1"/>
</dbReference>
<feature type="active site" description="Proton donor; for delta-elimination activity" evidence="15">
    <location>
        <position position="264"/>
    </location>
</feature>
<gene>
    <name evidence="15 18" type="primary">mutM</name>
    <name evidence="15" type="synonym">fpg</name>
    <name evidence="18" type="ORF">EJN90_10480</name>
</gene>
<evidence type="ECO:0000256" key="6">
    <source>
        <dbReference type="ARBA" id="ARBA00022771"/>
    </source>
</evidence>
<dbReference type="GO" id="GO:0008270">
    <property type="term" value="F:zinc ion binding"/>
    <property type="evidence" value="ECO:0007669"/>
    <property type="project" value="UniProtKB-UniRule"/>
</dbReference>
<dbReference type="SMART" id="SM01232">
    <property type="entry name" value="H2TH"/>
    <property type="match status" value="1"/>
</dbReference>
<comment type="function">
    <text evidence="15">Involved in base excision repair of DNA damaged by oxidation or by mutagenic agents. Acts as DNA glycosylase that recognizes and removes damaged bases. Has a preference for oxidized purines, such as 7,8-dihydro-8-oxoguanine (8-oxoG). Has AP (apurinic/apyrimidinic) lyase activity and introduces nicks in the DNA strand. Cleaves the DNA backbone by beta-delta elimination to generate a single-strand break at the site of the removed base with both 3'- and 5'-phosphates.</text>
</comment>
<reference evidence="19" key="1">
    <citation type="submission" date="2018-12" db="EMBL/GenBank/DDBJ databases">
        <title>Complete genome sequencing of Jeotgalibaca sp. H21T32.</title>
        <authorList>
            <person name="Bae J.-W."/>
            <person name="Lee S.-Y."/>
        </authorList>
    </citation>
    <scope>NUCLEOTIDE SEQUENCE [LARGE SCALE GENOMIC DNA]</scope>
    <source>
        <strain evidence="19">H21T32</strain>
    </source>
</reference>
<evidence type="ECO:0000256" key="15">
    <source>
        <dbReference type="HAMAP-Rule" id="MF_00103"/>
    </source>
</evidence>
<evidence type="ECO:0000256" key="1">
    <source>
        <dbReference type="ARBA" id="ARBA00001668"/>
    </source>
</evidence>
<accession>A0A3S9HEE6</accession>
<evidence type="ECO:0000256" key="5">
    <source>
        <dbReference type="ARBA" id="ARBA00022763"/>
    </source>
</evidence>
<dbReference type="GO" id="GO:0003684">
    <property type="term" value="F:damaged DNA binding"/>
    <property type="evidence" value="ECO:0007669"/>
    <property type="project" value="InterPro"/>
</dbReference>
<organism evidence="18 19">
    <name type="scientific">Jeotgalibaca ciconiae</name>
    <dbReference type="NCBI Taxonomy" id="2496265"/>
    <lineage>
        <taxon>Bacteria</taxon>
        <taxon>Bacillati</taxon>
        <taxon>Bacillota</taxon>
        <taxon>Bacilli</taxon>
        <taxon>Lactobacillales</taxon>
        <taxon>Carnobacteriaceae</taxon>
        <taxon>Jeotgalibaca</taxon>
    </lineage>
</organism>
<dbReference type="SUPFAM" id="SSF46946">
    <property type="entry name" value="S13-like H2TH domain"/>
    <property type="match status" value="1"/>
</dbReference>
<dbReference type="HAMAP" id="MF_00103">
    <property type="entry name" value="Fapy_DNA_glycosyl"/>
    <property type="match status" value="1"/>
</dbReference>
<dbReference type="NCBIfam" id="NF002211">
    <property type="entry name" value="PRK01103.1"/>
    <property type="match status" value="1"/>
</dbReference>
<comment type="catalytic activity">
    <reaction evidence="1 15">
        <text>Hydrolysis of DNA containing ring-opened 7-methylguanine residues, releasing 2,6-diamino-4-hydroxy-5-(N-methyl)formamidopyrimidine.</text>
        <dbReference type="EC" id="3.2.2.23"/>
    </reaction>
</comment>
<keyword evidence="4 15" id="KW-0479">Metal-binding</keyword>
<dbReference type="InterPro" id="IPR010979">
    <property type="entry name" value="Ribosomal_uS13-like_H2TH"/>
</dbReference>
<comment type="catalytic activity">
    <reaction evidence="14 15">
        <text>2'-deoxyribonucleotide-(2'-deoxyribose 5'-phosphate)-2'-deoxyribonucleotide-DNA = a 3'-end 2'-deoxyribonucleotide-(2,3-dehydro-2,3-deoxyribose 5'-phosphate)-DNA + a 5'-end 5'-phospho-2'-deoxyribonucleoside-DNA + H(+)</text>
        <dbReference type="Rhea" id="RHEA:66592"/>
        <dbReference type="Rhea" id="RHEA-COMP:13180"/>
        <dbReference type="Rhea" id="RHEA-COMP:16897"/>
        <dbReference type="Rhea" id="RHEA-COMP:17067"/>
        <dbReference type="ChEBI" id="CHEBI:15378"/>
        <dbReference type="ChEBI" id="CHEBI:136412"/>
        <dbReference type="ChEBI" id="CHEBI:157695"/>
        <dbReference type="ChEBI" id="CHEBI:167181"/>
        <dbReference type="EC" id="4.2.99.18"/>
    </reaction>
</comment>
<evidence type="ECO:0000256" key="11">
    <source>
        <dbReference type="ARBA" id="ARBA00023239"/>
    </source>
</evidence>
<dbReference type="CDD" id="cd08966">
    <property type="entry name" value="EcFpg-like_N"/>
    <property type="match status" value="1"/>
</dbReference>
<dbReference type="PROSITE" id="PS51068">
    <property type="entry name" value="FPG_CAT"/>
    <property type="match status" value="1"/>
</dbReference>
<keyword evidence="7 15" id="KW-0378">Hydrolase</keyword>
<dbReference type="Gene3D" id="3.20.190.10">
    <property type="entry name" value="MutM-like, N-terminal"/>
    <property type="match status" value="1"/>
</dbReference>
<dbReference type="EMBL" id="CP034465">
    <property type="protein sequence ID" value="AZP05758.1"/>
    <property type="molecule type" value="Genomic_DNA"/>
</dbReference>
<evidence type="ECO:0000256" key="3">
    <source>
        <dbReference type="ARBA" id="ARBA00011245"/>
    </source>
</evidence>
<evidence type="ECO:0000256" key="13">
    <source>
        <dbReference type="ARBA" id="ARBA00023295"/>
    </source>
</evidence>
<evidence type="ECO:0000256" key="12">
    <source>
        <dbReference type="ARBA" id="ARBA00023268"/>
    </source>
</evidence>
<keyword evidence="12 15" id="KW-0511">Multifunctional enzyme</keyword>
<dbReference type="InterPro" id="IPR015887">
    <property type="entry name" value="DNA_glyclase_Znf_dom_DNA_BS"/>
</dbReference>
<keyword evidence="9 15" id="KW-0238">DNA-binding</keyword>
<keyword evidence="19" id="KW-1185">Reference proteome</keyword>
<dbReference type="GO" id="GO:0006284">
    <property type="term" value="P:base-excision repair"/>
    <property type="evidence" value="ECO:0007669"/>
    <property type="project" value="InterPro"/>
</dbReference>
<protein>
    <recommendedName>
        <fullName evidence="15">Formamidopyrimidine-DNA glycosylase</fullName>
        <shortName evidence="15">Fapy-DNA glycosylase</shortName>
        <ecNumber evidence="15">3.2.2.23</ecNumber>
    </recommendedName>
    <alternativeName>
        <fullName evidence="15">DNA-(apurinic or apyrimidinic site) lyase MutM</fullName>
        <shortName evidence="15">AP lyase MutM</shortName>
        <ecNumber evidence="15">4.2.99.18</ecNumber>
    </alternativeName>
</protein>
<evidence type="ECO:0000313" key="19">
    <source>
        <dbReference type="Proteomes" id="UP000273326"/>
    </source>
</evidence>
<evidence type="ECO:0000313" key="18">
    <source>
        <dbReference type="EMBL" id="AZP05758.1"/>
    </source>
</evidence>
<dbReference type="GO" id="GO:0034039">
    <property type="term" value="F:8-oxo-7,8-dihydroguanine DNA N-glycosylase activity"/>
    <property type="evidence" value="ECO:0007669"/>
    <property type="project" value="TreeGrafter"/>
</dbReference>
<keyword evidence="8 15" id="KW-0862">Zinc</keyword>
<dbReference type="GO" id="GO:0003690">
    <property type="term" value="F:double-stranded DNA binding"/>
    <property type="evidence" value="ECO:0007669"/>
    <property type="project" value="UniProtKB-ARBA"/>
</dbReference>